<evidence type="ECO:0000256" key="1">
    <source>
        <dbReference type="SAM" id="MobiDB-lite"/>
    </source>
</evidence>
<keyword evidence="2" id="KW-0812">Transmembrane</keyword>
<feature type="transmembrane region" description="Helical" evidence="2">
    <location>
        <begin position="71"/>
        <end position="91"/>
    </location>
</feature>
<keyword evidence="2" id="KW-0472">Membrane</keyword>
<dbReference type="RefSeq" id="XP_028462248.1">
    <property type="nucleotide sequence ID" value="XM_028606693.1"/>
</dbReference>
<dbReference type="EMBL" id="ML119072">
    <property type="protein sequence ID" value="ROT34442.1"/>
    <property type="molecule type" value="Genomic_DNA"/>
</dbReference>
<organism evidence="3 4">
    <name type="scientific">Sodiomyces alkalinus (strain CBS 110278 / VKM F-3762 / F11)</name>
    <name type="common">Alkaliphilic filamentous fungus</name>
    <dbReference type="NCBI Taxonomy" id="1314773"/>
    <lineage>
        <taxon>Eukaryota</taxon>
        <taxon>Fungi</taxon>
        <taxon>Dikarya</taxon>
        <taxon>Ascomycota</taxon>
        <taxon>Pezizomycotina</taxon>
        <taxon>Sordariomycetes</taxon>
        <taxon>Hypocreomycetidae</taxon>
        <taxon>Glomerellales</taxon>
        <taxon>Plectosphaerellaceae</taxon>
        <taxon>Sodiomyces</taxon>
    </lineage>
</organism>
<protein>
    <submittedName>
        <fullName evidence="3">Uncharacterized protein</fullName>
    </submittedName>
</protein>
<accession>A0A3N2PIH1</accession>
<dbReference type="AlphaFoldDB" id="A0A3N2PIH1"/>
<evidence type="ECO:0000256" key="2">
    <source>
        <dbReference type="SAM" id="Phobius"/>
    </source>
</evidence>
<feature type="region of interest" description="Disordered" evidence="1">
    <location>
        <begin position="1"/>
        <end position="28"/>
    </location>
</feature>
<proteinExistence type="predicted"/>
<keyword evidence="4" id="KW-1185">Reference proteome</keyword>
<keyword evidence="2" id="KW-1133">Transmembrane helix</keyword>
<reference evidence="3 4" key="1">
    <citation type="journal article" date="2018" name="Mol. Ecol.">
        <title>The obligate alkalophilic soda-lake fungus Sodiomyces alkalinus has shifted to a protein diet.</title>
        <authorList>
            <person name="Grum-Grzhimaylo A.A."/>
            <person name="Falkoski D.L."/>
            <person name="van den Heuvel J."/>
            <person name="Valero-Jimenez C.A."/>
            <person name="Min B."/>
            <person name="Choi I.G."/>
            <person name="Lipzen A."/>
            <person name="Daum C.G."/>
            <person name="Aanen D.K."/>
            <person name="Tsang A."/>
            <person name="Henrissat B."/>
            <person name="Bilanenko E.N."/>
            <person name="de Vries R.P."/>
            <person name="van Kan J.A.L."/>
            <person name="Grigoriev I.V."/>
            <person name="Debets A.J.M."/>
        </authorList>
    </citation>
    <scope>NUCLEOTIDE SEQUENCE [LARGE SCALE GENOMIC DNA]</scope>
    <source>
        <strain evidence="3 4">F11</strain>
    </source>
</reference>
<evidence type="ECO:0000313" key="3">
    <source>
        <dbReference type="EMBL" id="ROT34442.1"/>
    </source>
</evidence>
<gene>
    <name evidence="3" type="ORF">SODALDRAFT_130018</name>
</gene>
<name>A0A3N2PIH1_SODAK</name>
<evidence type="ECO:0000313" key="4">
    <source>
        <dbReference type="Proteomes" id="UP000272025"/>
    </source>
</evidence>
<sequence length="111" mass="12509">MLEVARHGPTKRRRAPRETKTNGLHSEPVTGCDLLDIPFLIAQQSASHVLDPTISKMALRGSFSYSPGHPLFLVGLFFFFSFCLFLYYIYLTLRKTPKGPSHDLKVPGIMN</sequence>
<dbReference type="Proteomes" id="UP000272025">
    <property type="component" value="Unassembled WGS sequence"/>
</dbReference>
<dbReference type="GeneID" id="39575171"/>